<dbReference type="InterPro" id="IPR004045">
    <property type="entry name" value="Glutathione_S-Trfase_N"/>
</dbReference>
<sequence length="210" mass="23328">MSDMALSHQHPKLKLIYFDLAVRGELTRLALTYGGIDFDDERIPFSEWSGRKSSFPLGQLPAIELDGEVYVQSMAMARYAGRLSGLYPDDPLQALKVDMVIETVLEVLDTYVNTQFSTAEKDVQAKNTKQAVEVTFPRLFAFIEKSIGGKFVLGDGVCLADIFIFDVVTNAVTVRFPEFTLVPYPNVQAVVELIKATPCVSAYLASRCQD</sequence>
<dbReference type="Pfam" id="PF14497">
    <property type="entry name" value="GST_C_3"/>
    <property type="match status" value="1"/>
</dbReference>
<dbReference type="Gene3D" id="1.20.1050.10">
    <property type="match status" value="1"/>
</dbReference>
<dbReference type="SFLD" id="SFLDS00019">
    <property type="entry name" value="Glutathione_Transferase_(cytos"/>
    <property type="match status" value="1"/>
</dbReference>
<evidence type="ECO:0008006" key="5">
    <source>
        <dbReference type="Google" id="ProtNLM"/>
    </source>
</evidence>
<dbReference type="InterPro" id="IPR040079">
    <property type="entry name" value="Glutathione_S-Trfase"/>
</dbReference>
<dbReference type="InterPro" id="IPR004046">
    <property type="entry name" value="GST_C"/>
</dbReference>
<evidence type="ECO:0000259" key="1">
    <source>
        <dbReference type="PROSITE" id="PS50404"/>
    </source>
</evidence>
<dbReference type="SUPFAM" id="SSF47616">
    <property type="entry name" value="GST C-terminal domain-like"/>
    <property type="match status" value="1"/>
</dbReference>
<dbReference type="InterPro" id="IPR050213">
    <property type="entry name" value="GST_superfamily"/>
</dbReference>
<dbReference type="SFLD" id="SFLDG01205">
    <property type="entry name" value="AMPS.1"/>
    <property type="match status" value="1"/>
</dbReference>
<protein>
    <recommendedName>
        <fullName evidence="5">Glutathione S-transferase</fullName>
    </recommendedName>
</protein>
<evidence type="ECO:0000313" key="4">
    <source>
        <dbReference type="Proteomes" id="UP000794436"/>
    </source>
</evidence>
<feature type="domain" description="GST N-terminal" evidence="1">
    <location>
        <begin position="11"/>
        <end position="88"/>
    </location>
</feature>
<dbReference type="SUPFAM" id="SSF52833">
    <property type="entry name" value="Thioredoxin-like"/>
    <property type="match status" value="1"/>
</dbReference>
<dbReference type="PANTHER" id="PTHR11571:SF252">
    <property type="entry name" value="GLUTATHIONE S-TRANSFERASE"/>
    <property type="match status" value="1"/>
</dbReference>
<dbReference type="SFLD" id="SFLDG00363">
    <property type="entry name" value="AMPS_(cytGST):_Alpha-__Mu-__Pi"/>
    <property type="match status" value="1"/>
</dbReference>
<proteinExistence type="predicted"/>
<dbReference type="EMBL" id="SPLM01000072">
    <property type="protein sequence ID" value="TMW63438.1"/>
    <property type="molecule type" value="Genomic_DNA"/>
</dbReference>
<dbReference type="PROSITE" id="PS50405">
    <property type="entry name" value="GST_CTER"/>
    <property type="match status" value="1"/>
</dbReference>
<accession>A0A8K1CI80</accession>
<organism evidence="3 4">
    <name type="scientific">Pythium oligandrum</name>
    <name type="common">Mycoparasitic fungus</name>
    <dbReference type="NCBI Taxonomy" id="41045"/>
    <lineage>
        <taxon>Eukaryota</taxon>
        <taxon>Sar</taxon>
        <taxon>Stramenopiles</taxon>
        <taxon>Oomycota</taxon>
        <taxon>Peronosporomycetes</taxon>
        <taxon>Pythiales</taxon>
        <taxon>Pythiaceae</taxon>
        <taxon>Pythium</taxon>
    </lineage>
</organism>
<dbReference type="Gene3D" id="3.40.30.10">
    <property type="entry name" value="Glutaredoxin"/>
    <property type="match status" value="1"/>
</dbReference>
<keyword evidence="4" id="KW-1185">Reference proteome</keyword>
<evidence type="ECO:0000259" key="2">
    <source>
        <dbReference type="PROSITE" id="PS50405"/>
    </source>
</evidence>
<dbReference type="InterPro" id="IPR010987">
    <property type="entry name" value="Glutathione-S-Trfase_C-like"/>
</dbReference>
<dbReference type="InterPro" id="IPR036249">
    <property type="entry name" value="Thioredoxin-like_sf"/>
</dbReference>
<dbReference type="InterPro" id="IPR036282">
    <property type="entry name" value="Glutathione-S-Trfase_C_sf"/>
</dbReference>
<dbReference type="Proteomes" id="UP000794436">
    <property type="component" value="Unassembled WGS sequence"/>
</dbReference>
<gene>
    <name evidence="3" type="ORF">Poli38472_002379</name>
</gene>
<feature type="domain" description="GST C-terminal" evidence="2">
    <location>
        <begin position="90"/>
        <end position="210"/>
    </location>
</feature>
<reference evidence="3" key="1">
    <citation type="submission" date="2019-03" db="EMBL/GenBank/DDBJ databases">
        <title>Long read genome sequence of the mycoparasitic Pythium oligandrum ATCC 38472 isolated from sugarbeet rhizosphere.</title>
        <authorList>
            <person name="Gaulin E."/>
        </authorList>
    </citation>
    <scope>NUCLEOTIDE SEQUENCE</scope>
    <source>
        <strain evidence="3">ATCC 38472_TT</strain>
    </source>
</reference>
<dbReference type="CDD" id="cd03192">
    <property type="entry name" value="GST_C_Sigma_like"/>
    <property type="match status" value="1"/>
</dbReference>
<dbReference type="PROSITE" id="PS50404">
    <property type="entry name" value="GST_NTER"/>
    <property type="match status" value="1"/>
</dbReference>
<comment type="caution">
    <text evidence="3">The sequence shown here is derived from an EMBL/GenBank/DDBJ whole genome shotgun (WGS) entry which is preliminary data.</text>
</comment>
<name>A0A8K1CI80_PYTOL</name>
<dbReference type="OrthoDB" id="420389at2759"/>
<dbReference type="GO" id="GO:0004364">
    <property type="term" value="F:glutathione transferase activity"/>
    <property type="evidence" value="ECO:0007669"/>
    <property type="project" value="TreeGrafter"/>
</dbReference>
<dbReference type="PANTHER" id="PTHR11571">
    <property type="entry name" value="GLUTATHIONE S-TRANSFERASE"/>
    <property type="match status" value="1"/>
</dbReference>
<evidence type="ECO:0000313" key="3">
    <source>
        <dbReference type="EMBL" id="TMW63438.1"/>
    </source>
</evidence>
<dbReference type="CDD" id="cd03039">
    <property type="entry name" value="GST_N_Sigma_like"/>
    <property type="match status" value="1"/>
</dbReference>
<dbReference type="AlphaFoldDB" id="A0A8K1CI80"/>
<dbReference type="GO" id="GO:0006749">
    <property type="term" value="P:glutathione metabolic process"/>
    <property type="evidence" value="ECO:0007669"/>
    <property type="project" value="TreeGrafter"/>
</dbReference>